<dbReference type="EMBL" id="CP046884">
    <property type="protein sequence ID" value="QNQ91451.1"/>
    <property type="molecule type" value="Genomic_DNA"/>
</dbReference>
<gene>
    <name evidence="1" type="ORF">GP475_06865</name>
</gene>
<dbReference type="Gene3D" id="3.40.50.150">
    <property type="entry name" value="Vaccinia Virus protein VP39"/>
    <property type="match status" value="1"/>
</dbReference>
<keyword evidence="1" id="KW-0489">Methyltransferase</keyword>
<dbReference type="RefSeq" id="WP_187975839.1">
    <property type="nucleotide sequence ID" value="NZ_CP046884.1"/>
</dbReference>
<dbReference type="GO" id="GO:0032259">
    <property type="term" value="P:methylation"/>
    <property type="evidence" value="ECO:0007669"/>
    <property type="project" value="UniProtKB-KW"/>
</dbReference>
<accession>A0A7H0SSC6</accession>
<reference evidence="1 2" key="1">
    <citation type="submission" date="2019-12" db="EMBL/GenBank/DDBJ databases">
        <title>Corynebacterium sp. nov., isolated from feces of the Anser Albifrons in China.</title>
        <authorList>
            <person name="Liu Q."/>
        </authorList>
    </citation>
    <scope>NUCLEOTIDE SEQUENCE [LARGE SCALE GENOMIC DNA]</scope>
    <source>
        <strain evidence="1 2">4H37-19</strain>
    </source>
</reference>
<protein>
    <submittedName>
        <fullName evidence="1">Methyltransferase domain-containing protein</fullName>
    </submittedName>
</protein>
<name>A0A7H0SSC6_9CORY</name>
<proteinExistence type="predicted"/>
<dbReference type="Proteomes" id="UP000516320">
    <property type="component" value="Chromosome"/>
</dbReference>
<dbReference type="Pfam" id="PF13649">
    <property type="entry name" value="Methyltransf_25"/>
    <property type="match status" value="1"/>
</dbReference>
<sequence>MFEFGIGTGRIARPLSNQGYSVKGVDNSREMLDRLNEKSDARSESPPV</sequence>
<dbReference type="InterPro" id="IPR041698">
    <property type="entry name" value="Methyltransf_25"/>
</dbReference>
<organism evidence="1 2">
    <name type="scientific">Corynebacterium poyangense</name>
    <dbReference type="NCBI Taxonomy" id="2684405"/>
    <lineage>
        <taxon>Bacteria</taxon>
        <taxon>Bacillati</taxon>
        <taxon>Actinomycetota</taxon>
        <taxon>Actinomycetes</taxon>
        <taxon>Mycobacteriales</taxon>
        <taxon>Corynebacteriaceae</taxon>
        <taxon>Corynebacterium</taxon>
    </lineage>
</organism>
<keyword evidence="2" id="KW-1185">Reference proteome</keyword>
<dbReference type="KEGG" id="cpoy:GP475_06865"/>
<dbReference type="AlphaFoldDB" id="A0A7H0SSC6"/>
<dbReference type="GO" id="GO:0008168">
    <property type="term" value="F:methyltransferase activity"/>
    <property type="evidence" value="ECO:0007669"/>
    <property type="project" value="UniProtKB-KW"/>
</dbReference>
<dbReference type="InterPro" id="IPR029063">
    <property type="entry name" value="SAM-dependent_MTases_sf"/>
</dbReference>
<dbReference type="SUPFAM" id="SSF53335">
    <property type="entry name" value="S-adenosyl-L-methionine-dependent methyltransferases"/>
    <property type="match status" value="1"/>
</dbReference>
<evidence type="ECO:0000313" key="1">
    <source>
        <dbReference type="EMBL" id="QNQ91451.1"/>
    </source>
</evidence>
<keyword evidence="1" id="KW-0808">Transferase</keyword>
<evidence type="ECO:0000313" key="2">
    <source>
        <dbReference type="Proteomes" id="UP000516320"/>
    </source>
</evidence>